<evidence type="ECO:0000256" key="1">
    <source>
        <dbReference type="SAM" id="Phobius"/>
    </source>
</evidence>
<feature type="transmembrane region" description="Helical" evidence="1">
    <location>
        <begin position="140"/>
        <end position="159"/>
    </location>
</feature>
<organism evidence="2 3">
    <name type="scientific">Proteiniphilum saccharofermentans</name>
    <dbReference type="NCBI Taxonomy" id="1642647"/>
    <lineage>
        <taxon>Bacteria</taxon>
        <taxon>Pseudomonadati</taxon>
        <taxon>Bacteroidota</taxon>
        <taxon>Bacteroidia</taxon>
        <taxon>Bacteroidales</taxon>
        <taxon>Dysgonomonadaceae</taxon>
        <taxon>Proteiniphilum</taxon>
    </lineage>
</organism>
<reference evidence="2 3" key="1">
    <citation type="submission" date="2016-08" db="EMBL/GenBank/DDBJ databases">
        <authorList>
            <person name="Seilhamer J.J."/>
        </authorList>
    </citation>
    <scope>NUCLEOTIDE SEQUENCE [LARGE SCALE GENOMIC DNA]</scope>
    <source>
        <strain evidence="2">M3/6</strain>
    </source>
</reference>
<feature type="transmembrane region" description="Helical" evidence="1">
    <location>
        <begin position="42"/>
        <end position="66"/>
    </location>
</feature>
<dbReference type="Proteomes" id="UP000187464">
    <property type="component" value="Chromosome I"/>
</dbReference>
<protein>
    <submittedName>
        <fullName evidence="2">Putative membrane protein</fullName>
    </submittedName>
</protein>
<keyword evidence="1" id="KW-0472">Membrane</keyword>
<accession>A0A1R3T9S6</accession>
<dbReference type="KEGG" id="psac:PSM36_1909"/>
<keyword evidence="1" id="KW-1133">Transmembrane helix</keyword>
<proteinExistence type="predicted"/>
<evidence type="ECO:0000313" key="2">
    <source>
        <dbReference type="EMBL" id="SCD20725.1"/>
    </source>
</evidence>
<dbReference type="PROSITE" id="PS51257">
    <property type="entry name" value="PROKAR_LIPOPROTEIN"/>
    <property type="match status" value="1"/>
</dbReference>
<dbReference type="AlphaFoldDB" id="A0A1R3T9S6"/>
<keyword evidence="1" id="KW-0812">Transmembrane</keyword>
<gene>
    <name evidence="2" type="ORF">PSM36_1909</name>
</gene>
<name>A0A1R3T9S6_9BACT</name>
<sequence>MNTSKPSTGTGHYIHLFPIVMILPSMIACFAYANISQSYWDLFGLLIIIAFASMLLGGLLGFLFAIPKLNKNYNPHEDYDRSTKYMPNTNLEDVSDWLTKIIIGVTLTQLGRIPGYLQSMADYLIDNSNLMLQVDSARPLLIALIIYSFVAGFIIGYSYTRIYLPNLFSIMEENRKQKAEIALWKEEVRKKEEQLCNHPNSEDKPS</sequence>
<dbReference type="EMBL" id="LT605205">
    <property type="protein sequence ID" value="SCD20725.1"/>
    <property type="molecule type" value="Genomic_DNA"/>
</dbReference>
<evidence type="ECO:0000313" key="3">
    <source>
        <dbReference type="Proteomes" id="UP000187464"/>
    </source>
</evidence>
<dbReference type="STRING" id="1642647.PSM36_1909"/>
<feature type="transmembrane region" description="Helical" evidence="1">
    <location>
        <begin position="12"/>
        <end position="35"/>
    </location>
</feature>
<dbReference type="RefSeq" id="WP_076930690.1">
    <property type="nucleotide sequence ID" value="NZ_DAMBAO010000043.1"/>
</dbReference>
<keyword evidence="3" id="KW-1185">Reference proteome</keyword>